<accession>Q7UNG5</accession>
<dbReference type="OrthoDB" id="9795104at2"/>
<evidence type="ECO:0000256" key="4">
    <source>
        <dbReference type="ARBA" id="ARBA00023014"/>
    </source>
</evidence>
<dbReference type="PANTHER" id="PTHR21496:SF23">
    <property type="entry name" value="3-PHENYLPROPIONATE_CINNAMIC ACID DIOXYGENASE FERREDOXIN SUBUNIT"/>
    <property type="match status" value="1"/>
</dbReference>
<dbReference type="EMBL" id="BX294146">
    <property type="protein sequence ID" value="CAD75454.1"/>
    <property type="molecule type" value="Genomic_DNA"/>
</dbReference>
<dbReference type="GO" id="GO:0051537">
    <property type="term" value="F:2 iron, 2 sulfur cluster binding"/>
    <property type="evidence" value="ECO:0000318"/>
    <property type="project" value="GO_Central"/>
</dbReference>
<dbReference type="InParanoid" id="Q7UNG5"/>
<keyword evidence="2" id="KW-0479">Metal-binding</keyword>
<dbReference type="Proteomes" id="UP000001025">
    <property type="component" value="Chromosome"/>
</dbReference>
<feature type="compositionally biased region" description="Basic and acidic residues" evidence="5">
    <location>
        <begin position="96"/>
        <end position="105"/>
    </location>
</feature>
<evidence type="ECO:0000313" key="7">
    <source>
        <dbReference type="EMBL" id="CAD75454.1"/>
    </source>
</evidence>
<dbReference type="KEGG" id="rba:RB7592"/>
<dbReference type="FunFam" id="2.102.10.10:FF:000049">
    <property type="entry name" value="Nitrite reductase [NAD(P)H] small subunit"/>
    <property type="match status" value="1"/>
</dbReference>
<dbReference type="PROSITE" id="PS51296">
    <property type="entry name" value="RIESKE"/>
    <property type="match status" value="1"/>
</dbReference>
<proteinExistence type="predicted"/>
<dbReference type="InterPro" id="IPR036922">
    <property type="entry name" value="Rieske_2Fe-2S_sf"/>
</dbReference>
<name>Q7UNG5_RHOBA</name>
<dbReference type="GO" id="GO:0016491">
    <property type="term" value="F:oxidoreductase activity"/>
    <property type="evidence" value="ECO:0007669"/>
    <property type="project" value="UniProtKB-KW"/>
</dbReference>
<gene>
    <name evidence="7" type="ordered locus">RB7592</name>
</gene>
<dbReference type="EC" id="1.-.-.-" evidence="7"/>
<dbReference type="GO" id="GO:0046872">
    <property type="term" value="F:metal ion binding"/>
    <property type="evidence" value="ECO:0007669"/>
    <property type="project" value="UniProtKB-KW"/>
</dbReference>
<feature type="domain" description="Rieske" evidence="6">
    <location>
        <begin position="122"/>
        <end position="217"/>
    </location>
</feature>
<evidence type="ECO:0000313" key="8">
    <source>
        <dbReference type="Proteomes" id="UP000001025"/>
    </source>
</evidence>
<dbReference type="PANTHER" id="PTHR21496">
    <property type="entry name" value="FERREDOXIN-RELATED"/>
    <property type="match status" value="1"/>
</dbReference>
<evidence type="ECO:0000259" key="6">
    <source>
        <dbReference type="PROSITE" id="PS51296"/>
    </source>
</evidence>
<dbReference type="STRING" id="243090.RB7592"/>
<dbReference type="SUPFAM" id="SSF50022">
    <property type="entry name" value="ISP domain"/>
    <property type="match status" value="1"/>
</dbReference>
<evidence type="ECO:0000256" key="1">
    <source>
        <dbReference type="ARBA" id="ARBA00022714"/>
    </source>
</evidence>
<keyword evidence="7" id="KW-0560">Oxidoreductase</keyword>
<dbReference type="EnsemblBacteria" id="CAD75454">
    <property type="protein sequence ID" value="CAD75454"/>
    <property type="gene ID" value="RB7592"/>
</dbReference>
<dbReference type="Pfam" id="PF00355">
    <property type="entry name" value="Rieske"/>
    <property type="match status" value="1"/>
</dbReference>
<organism evidence="7 8">
    <name type="scientific">Rhodopirellula baltica (strain DSM 10527 / NCIMB 13988 / SH1)</name>
    <dbReference type="NCBI Taxonomy" id="243090"/>
    <lineage>
        <taxon>Bacteria</taxon>
        <taxon>Pseudomonadati</taxon>
        <taxon>Planctomycetota</taxon>
        <taxon>Planctomycetia</taxon>
        <taxon>Pirellulales</taxon>
        <taxon>Pirellulaceae</taxon>
        <taxon>Rhodopirellula</taxon>
    </lineage>
</organism>
<keyword evidence="1" id="KW-0001">2Fe-2S</keyword>
<evidence type="ECO:0000256" key="5">
    <source>
        <dbReference type="SAM" id="MobiDB-lite"/>
    </source>
</evidence>
<reference evidence="7 8" key="1">
    <citation type="journal article" date="2003" name="Proc. Natl. Acad. Sci. U.S.A.">
        <title>Complete genome sequence of the marine planctomycete Pirellula sp. strain 1.</title>
        <authorList>
            <person name="Gloeckner F.O."/>
            <person name="Kube M."/>
            <person name="Bauer M."/>
            <person name="Teeling H."/>
            <person name="Lombardot T."/>
            <person name="Ludwig W."/>
            <person name="Gade D."/>
            <person name="Beck A."/>
            <person name="Borzym K."/>
            <person name="Heitmann K."/>
            <person name="Rabus R."/>
            <person name="Schlesner H."/>
            <person name="Amann R."/>
            <person name="Reinhardt R."/>
        </authorList>
    </citation>
    <scope>NUCLEOTIDE SEQUENCE [LARGE SCALE GENOMIC DNA]</scope>
    <source>
        <strain evidence="8">DSM 10527 / NCIMB 13988 / SH1</strain>
    </source>
</reference>
<dbReference type="CDD" id="cd03467">
    <property type="entry name" value="Rieske"/>
    <property type="match status" value="1"/>
</dbReference>
<dbReference type="AlphaFoldDB" id="Q7UNG5"/>
<dbReference type="Gene3D" id="2.102.10.10">
    <property type="entry name" value="Rieske [2Fe-2S] iron-sulphur domain"/>
    <property type="match status" value="1"/>
</dbReference>
<dbReference type="eggNOG" id="COG2146">
    <property type="taxonomic scope" value="Bacteria"/>
</dbReference>
<dbReference type="InterPro" id="IPR017941">
    <property type="entry name" value="Rieske_2Fe-2S"/>
</dbReference>
<keyword evidence="8" id="KW-1185">Reference proteome</keyword>
<feature type="region of interest" description="Disordered" evidence="5">
    <location>
        <begin position="74"/>
        <end position="105"/>
    </location>
</feature>
<dbReference type="HOGENOM" id="CLU_1255137_0_0_0"/>
<keyword evidence="3" id="KW-0408">Iron</keyword>
<dbReference type="PATRIC" id="fig|243090.15.peg.3670"/>
<protein>
    <submittedName>
        <fullName evidence="7">Probable ferredoxin</fullName>
        <ecNumber evidence="7">1.-.-.-</ecNumber>
    </submittedName>
</protein>
<sequence>MMCELRDARIVTTSRQVCPPGVAAIGSKLHTVCFQERSKDERSVPFARGPDGPFYQGIPTPSFPLIAKGFFRADPMSDSDSDPKPTRNLYPNELAEQNHSREPREDLPWHVAFDLSETDPGLAERLAANPDTESYVREALVGDRILAVIFHAGQWYAMDGICTHQGGPLAEGHVADGCVTCPWHGWQYELETGTQTTSRQPLQAVFPIRQNGTAIEVQLP</sequence>
<keyword evidence="4" id="KW-0411">Iron-sulfur</keyword>
<evidence type="ECO:0000256" key="3">
    <source>
        <dbReference type="ARBA" id="ARBA00023004"/>
    </source>
</evidence>
<evidence type="ECO:0000256" key="2">
    <source>
        <dbReference type="ARBA" id="ARBA00022723"/>
    </source>
</evidence>